<feature type="chain" id="PRO_5001646828" evidence="2">
    <location>
        <begin position="27"/>
        <end position="459"/>
    </location>
</feature>
<name>A0A067TGA2_GALM3</name>
<feature type="compositionally biased region" description="Basic and acidic residues" evidence="1">
    <location>
        <begin position="410"/>
        <end position="433"/>
    </location>
</feature>
<accession>A0A067TGA2</accession>
<dbReference type="EMBL" id="KL142375">
    <property type="protein sequence ID" value="KDR77968.1"/>
    <property type="molecule type" value="Genomic_DNA"/>
</dbReference>
<keyword evidence="2" id="KW-0732">Signal</keyword>
<keyword evidence="4" id="KW-1185">Reference proteome</keyword>
<evidence type="ECO:0000313" key="4">
    <source>
        <dbReference type="Proteomes" id="UP000027222"/>
    </source>
</evidence>
<evidence type="ECO:0000313" key="3">
    <source>
        <dbReference type="EMBL" id="KDR77968.1"/>
    </source>
</evidence>
<feature type="region of interest" description="Disordered" evidence="1">
    <location>
        <begin position="76"/>
        <end position="98"/>
    </location>
</feature>
<evidence type="ECO:0000256" key="2">
    <source>
        <dbReference type="SAM" id="SignalP"/>
    </source>
</evidence>
<protein>
    <submittedName>
        <fullName evidence="3">Uncharacterized protein</fullName>
    </submittedName>
</protein>
<dbReference type="HOGENOM" id="CLU_595875_0_0_1"/>
<feature type="region of interest" description="Disordered" evidence="1">
    <location>
        <begin position="410"/>
        <end position="436"/>
    </location>
</feature>
<dbReference type="AlphaFoldDB" id="A0A067TGA2"/>
<organism evidence="3 4">
    <name type="scientific">Galerina marginata (strain CBS 339.88)</name>
    <dbReference type="NCBI Taxonomy" id="685588"/>
    <lineage>
        <taxon>Eukaryota</taxon>
        <taxon>Fungi</taxon>
        <taxon>Dikarya</taxon>
        <taxon>Basidiomycota</taxon>
        <taxon>Agaricomycotina</taxon>
        <taxon>Agaricomycetes</taxon>
        <taxon>Agaricomycetidae</taxon>
        <taxon>Agaricales</taxon>
        <taxon>Agaricineae</taxon>
        <taxon>Strophariaceae</taxon>
        <taxon>Galerina</taxon>
    </lineage>
</organism>
<reference evidence="4" key="1">
    <citation type="journal article" date="2014" name="Proc. Natl. Acad. Sci. U.S.A.">
        <title>Extensive sampling of basidiomycete genomes demonstrates inadequacy of the white-rot/brown-rot paradigm for wood decay fungi.</title>
        <authorList>
            <person name="Riley R."/>
            <person name="Salamov A.A."/>
            <person name="Brown D.W."/>
            <person name="Nagy L.G."/>
            <person name="Floudas D."/>
            <person name="Held B.W."/>
            <person name="Levasseur A."/>
            <person name="Lombard V."/>
            <person name="Morin E."/>
            <person name="Otillar R."/>
            <person name="Lindquist E.A."/>
            <person name="Sun H."/>
            <person name="LaButti K.M."/>
            <person name="Schmutz J."/>
            <person name="Jabbour D."/>
            <person name="Luo H."/>
            <person name="Baker S.E."/>
            <person name="Pisabarro A.G."/>
            <person name="Walton J.D."/>
            <person name="Blanchette R.A."/>
            <person name="Henrissat B."/>
            <person name="Martin F."/>
            <person name="Cullen D."/>
            <person name="Hibbett D.S."/>
            <person name="Grigoriev I.V."/>
        </authorList>
    </citation>
    <scope>NUCLEOTIDE SEQUENCE [LARGE SCALE GENOMIC DNA]</scope>
    <source>
        <strain evidence="4">CBS 339.88</strain>
    </source>
</reference>
<feature type="region of interest" description="Disordered" evidence="1">
    <location>
        <begin position="319"/>
        <end position="347"/>
    </location>
</feature>
<sequence length="459" mass="52899">MHSFNRLSASFTLVISFLSFSVSVLASPTPNPQGQLQVEVTGSRPTETDPDIQNLLSNWLYGTVDPGMVGRPMAPTSQFRTSQRTHRLKSDSDGSPDLGSNIIAARQFGGFFGPGPVILPPEMLPQPTQQVGRLGRRPRSTIMPQSAPKAVILPRASEGGVLTPQDWLLDASAQDNNGPREFQSAEELDDRNLELQLKRASEMEGWKGRHRWHHWHHHRKRDNEYSPLNDGNLAKRWVGEDKSLRRELTQRDNEGNVLKPQDWFTDVTHLRLPKRETETEDWKWKHHLHKWHHRDVLDDLKVEYLLKREISAADWKHRNRHHRHGKRADSGLDGSNDAEEPLPEDAYGQFGYHRRSNEVLWPQAWSVDISTLQKRAASRDWDIFSNRFPRDAEHWRHWHHWHHHRRHGFPRDEIRENNPNEDEKAHKTKKGAEEGLEGAAHVVDTGVKGTLGSFLGFGF</sequence>
<feature type="signal peptide" evidence="2">
    <location>
        <begin position="1"/>
        <end position="26"/>
    </location>
</feature>
<dbReference type="Proteomes" id="UP000027222">
    <property type="component" value="Unassembled WGS sequence"/>
</dbReference>
<evidence type="ECO:0000256" key="1">
    <source>
        <dbReference type="SAM" id="MobiDB-lite"/>
    </source>
</evidence>
<gene>
    <name evidence="3" type="ORF">GALMADRAFT_138128</name>
</gene>
<proteinExistence type="predicted"/>